<feature type="transmembrane region" description="Helical" evidence="2">
    <location>
        <begin position="257"/>
        <end position="275"/>
    </location>
</feature>
<dbReference type="GO" id="GO:0016020">
    <property type="term" value="C:membrane"/>
    <property type="evidence" value="ECO:0007669"/>
    <property type="project" value="TreeGrafter"/>
</dbReference>
<dbReference type="EMBL" id="FXEG02000002">
    <property type="protein sequence ID" value="SOX52297.1"/>
    <property type="molecule type" value="Genomic_DNA"/>
</dbReference>
<comment type="caution">
    <text evidence="4">The sequence shown here is derived from an EMBL/GenBank/DDBJ whole genome shotgun (WGS) entry which is preliminary data.</text>
</comment>
<dbReference type="AlphaFoldDB" id="A0A2K4Y6B4"/>
<dbReference type="PANTHER" id="PTHR23028">
    <property type="entry name" value="ACETYLTRANSFERASE"/>
    <property type="match status" value="1"/>
</dbReference>
<feature type="transmembrane region" description="Helical" evidence="2">
    <location>
        <begin position="43"/>
        <end position="62"/>
    </location>
</feature>
<keyword evidence="4" id="KW-0012">Acyltransferase</keyword>
<dbReference type="GO" id="GO:0016747">
    <property type="term" value="F:acyltransferase activity, transferring groups other than amino-acyl groups"/>
    <property type="evidence" value="ECO:0007669"/>
    <property type="project" value="InterPro"/>
</dbReference>
<evidence type="ECO:0000256" key="2">
    <source>
        <dbReference type="SAM" id="Phobius"/>
    </source>
</evidence>
<dbReference type="PANTHER" id="PTHR23028:SF131">
    <property type="entry name" value="BLR2367 PROTEIN"/>
    <property type="match status" value="1"/>
</dbReference>
<evidence type="ECO:0000256" key="1">
    <source>
        <dbReference type="SAM" id="MobiDB-lite"/>
    </source>
</evidence>
<evidence type="ECO:0000313" key="4">
    <source>
        <dbReference type="EMBL" id="SOX52297.1"/>
    </source>
</evidence>
<gene>
    <name evidence="4" type="ORF">MAAFP003_963</name>
</gene>
<feature type="domain" description="Acyltransferase 3" evidence="3">
    <location>
        <begin position="13"/>
        <end position="326"/>
    </location>
</feature>
<feature type="transmembrane region" description="Helical" evidence="2">
    <location>
        <begin position="287"/>
        <end position="305"/>
    </location>
</feature>
<dbReference type="OrthoDB" id="9796461at2"/>
<keyword evidence="4" id="KW-0808">Transferase</keyword>
<name>A0A2K4Y6B4_9MYCO</name>
<keyword evidence="2" id="KW-1133">Transmembrane helix</keyword>
<reference evidence="4" key="1">
    <citation type="submission" date="2018-01" db="EMBL/GenBank/DDBJ databases">
        <authorList>
            <consortium name="Urmite Genomes"/>
        </authorList>
    </citation>
    <scope>NUCLEOTIDE SEQUENCE [LARGE SCALE GENOMIC DNA]</scope>
    <source>
        <strain evidence="4">AFP003</strain>
    </source>
</reference>
<organism evidence="4 5">
    <name type="scientific">Mycobacterium ahvazicum</name>
    <dbReference type="NCBI Taxonomy" id="1964395"/>
    <lineage>
        <taxon>Bacteria</taxon>
        <taxon>Bacillati</taxon>
        <taxon>Actinomycetota</taxon>
        <taxon>Actinomycetes</taxon>
        <taxon>Mycobacteriales</taxon>
        <taxon>Mycobacteriaceae</taxon>
        <taxon>Mycobacterium</taxon>
        <taxon>Mycobacterium simiae complex</taxon>
    </lineage>
</organism>
<dbReference type="GO" id="GO:0000271">
    <property type="term" value="P:polysaccharide biosynthetic process"/>
    <property type="evidence" value="ECO:0007669"/>
    <property type="project" value="TreeGrafter"/>
</dbReference>
<sequence length="379" mass="40597">MKLAEVFDPRCNALNLFRLGLAAEVMLFHSWPITGHMPPHAALQLMFAVGVDGFFAISGFLISASWLRDPHVRDYLAARALRILPGLYVCLIITAFVFAPLSVAVQGGSAAKLLLSSAPFEYVLKNATLVAVLQFDVAGTPLQVASPGVWNASLWSLIWEVLCYISIALIGIAGLANRRWISPAILVLAASAATLLPPLTFPGSWTIPQLAVRSAIMFSAGALMYQWRDVIPARWSLVAVSVVIVVAAGVLLPDYRVVAALPLAYAVIVSGALIRKKRLTLRTDLSYGYYIYAFPTQQLLVIFGLGFLHPAVFFVVAVIATLPLAAMSWFCVEKPSMALKSRLKRKWGAPAGPGADGPQGSPAIDPTAGRPAPDVHGTG</sequence>
<feature type="transmembrane region" description="Helical" evidence="2">
    <location>
        <begin position="311"/>
        <end position="332"/>
    </location>
</feature>
<dbReference type="Proteomes" id="UP000236318">
    <property type="component" value="Unassembled WGS sequence"/>
</dbReference>
<accession>A0A2K4Y6B4</accession>
<dbReference type="InterPro" id="IPR050879">
    <property type="entry name" value="Acyltransferase_3"/>
</dbReference>
<feature type="compositionally biased region" description="Low complexity" evidence="1">
    <location>
        <begin position="349"/>
        <end position="363"/>
    </location>
</feature>
<keyword evidence="5" id="KW-1185">Reference proteome</keyword>
<keyword evidence="2" id="KW-0472">Membrane</keyword>
<feature type="transmembrane region" description="Helical" evidence="2">
    <location>
        <begin position="12"/>
        <end position="31"/>
    </location>
</feature>
<feature type="transmembrane region" description="Helical" evidence="2">
    <location>
        <begin position="152"/>
        <end position="173"/>
    </location>
</feature>
<evidence type="ECO:0000259" key="3">
    <source>
        <dbReference type="Pfam" id="PF01757"/>
    </source>
</evidence>
<feature type="transmembrane region" description="Helical" evidence="2">
    <location>
        <begin position="205"/>
        <end position="225"/>
    </location>
</feature>
<keyword evidence="2" id="KW-0812">Transmembrane</keyword>
<dbReference type="InterPro" id="IPR002656">
    <property type="entry name" value="Acyl_transf_3_dom"/>
</dbReference>
<feature type="region of interest" description="Disordered" evidence="1">
    <location>
        <begin position="349"/>
        <end position="379"/>
    </location>
</feature>
<dbReference type="Pfam" id="PF01757">
    <property type="entry name" value="Acyl_transf_3"/>
    <property type="match status" value="1"/>
</dbReference>
<feature type="transmembrane region" description="Helical" evidence="2">
    <location>
        <begin position="232"/>
        <end position="251"/>
    </location>
</feature>
<protein>
    <submittedName>
        <fullName evidence="4">Acyltransferase</fullName>
    </submittedName>
</protein>
<feature type="transmembrane region" description="Helical" evidence="2">
    <location>
        <begin position="83"/>
        <end position="105"/>
    </location>
</feature>
<feature type="transmembrane region" description="Helical" evidence="2">
    <location>
        <begin position="180"/>
        <end position="199"/>
    </location>
</feature>
<evidence type="ECO:0000313" key="5">
    <source>
        <dbReference type="Proteomes" id="UP000236318"/>
    </source>
</evidence>
<dbReference type="RefSeq" id="WP_096290882.1">
    <property type="nucleotide sequence ID" value="NZ_FXEG02000002.1"/>
</dbReference>
<proteinExistence type="predicted"/>